<organism evidence="2 3">
    <name type="scientific">Batillaria attramentaria</name>
    <dbReference type="NCBI Taxonomy" id="370345"/>
    <lineage>
        <taxon>Eukaryota</taxon>
        <taxon>Metazoa</taxon>
        <taxon>Spiralia</taxon>
        <taxon>Lophotrochozoa</taxon>
        <taxon>Mollusca</taxon>
        <taxon>Gastropoda</taxon>
        <taxon>Caenogastropoda</taxon>
        <taxon>Sorbeoconcha</taxon>
        <taxon>Cerithioidea</taxon>
        <taxon>Batillariidae</taxon>
        <taxon>Batillaria</taxon>
    </lineage>
</organism>
<evidence type="ECO:0000256" key="1">
    <source>
        <dbReference type="SAM" id="MobiDB-lite"/>
    </source>
</evidence>
<dbReference type="Proteomes" id="UP001519460">
    <property type="component" value="Unassembled WGS sequence"/>
</dbReference>
<protein>
    <submittedName>
        <fullName evidence="2">Uncharacterized protein</fullName>
    </submittedName>
</protein>
<evidence type="ECO:0000313" key="2">
    <source>
        <dbReference type="EMBL" id="KAK7501993.1"/>
    </source>
</evidence>
<accession>A0ABD0LSE4</accession>
<reference evidence="2 3" key="1">
    <citation type="journal article" date="2023" name="Sci. Data">
        <title>Genome assembly of the Korean intertidal mud-creeper Batillaria attramentaria.</title>
        <authorList>
            <person name="Patra A.K."/>
            <person name="Ho P.T."/>
            <person name="Jun S."/>
            <person name="Lee S.J."/>
            <person name="Kim Y."/>
            <person name="Won Y.J."/>
        </authorList>
    </citation>
    <scope>NUCLEOTIDE SEQUENCE [LARGE SCALE GENOMIC DNA]</scope>
    <source>
        <strain evidence="2">Wonlab-2016</strain>
    </source>
</reference>
<gene>
    <name evidence="2" type="ORF">BaRGS_00006745</name>
</gene>
<feature type="compositionally biased region" description="Basic and acidic residues" evidence="1">
    <location>
        <begin position="47"/>
        <end position="62"/>
    </location>
</feature>
<name>A0ABD0LSE4_9CAEN</name>
<feature type="region of interest" description="Disordered" evidence="1">
    <location>
        <begin position="1"/>
        <end position="101"/>
    </location>
</feature>
<evidence type="ECO:0000313" key="3">
    <source>
        <dbReference type="Proteomes" id="UP001519460"/>
    </source>
</evidence>
<sequence length="101" mass="11358">MTANERRTPHHTTPQLVKGPQEQARYLPEPQATSSPPALRPRTPGIKTRDPWNHRTAREAPRDNQGGNLRLITAIHQTTSSATPRHMCSISRPGPREQLGW</sequence>
<keyword evidence="3" id="KW-1185">Reference proteome</keyword>
<dbReference type="EMBL" id="JACVVK020000028">
    <property type="protein sequence ID" value="KAK7501993.1"/>
    <property type="molecule type" value="Genomic_DNA"/>
</dbReference>
<comment type="caution">
    <text evidence="2">The sequence shown here is derived from an EMBL/GenBank/DDBJ whole genome shotgun (WGS) entry which is preliminary data.</text>
</comment>
<proteinExistence type="predicted"/>
<dbReference type="AlphaFoldDB" id="A0ABD0LSE4"/>